<evidence type="ECO:0000256" key="6">
    <source>
        <dbReference type="RuleBase" id="RU362055"/>
    </source>
</evidence>
<comment type="subcellular location">
    <subcellularLocation>
        <location evidence="6">Membrane</location>
        <topology evidence="6">Single-pass membrane protein</topology>
    </subcellularLocation>
</comment>
<dbReference type="Pfam" id="PF01734">
    <property type="entry name" value="Patatin"/>
    <property type="match status" value="1"/>
</dbReference>
<dbReference type="InterPro" id="IPR050301">
    <property type="entry name" value="NTE"/>
</dbReference>
<comment type="function">
    <text evidence="1">Probable lipid hydrolase.</text>
</comment>
<dbReference type="InterPro" id="IPR016035">
    <property type="entry name" value="Acyl_Trfase/lysoPLipase"/>
</dbReference>
<evidence type="ECO:0000259" key="8">
    <source>
        <dbReference type="PROSITE" id="PS51635"/>
    </source>
</evidence>
<dbReference type="GO" id="GO:0006641">
    <property type="term" value="P:triglyceride metabolic process"/>
    <property type="evidence" value="ECO:0007669"/>
    <property type="project" value="UniProtKB-ARBA"/>
</dbReference>
<feature type="short sequence motif" description="GXSXG" evidence="5">
    <location>
        <begin position="264"/>
        <end position="268"/>
    </location>
</feature>
<dbReference type="Gene3D" id="3.40.1090.10">
    <property type="entry name" value="Cytosolic phospholipase A2 catalytic domain"/>
    <property type="match status" value="1"/>
</dbReference>
<dbReference type="PROSITE" id="PS51635">
    <property type="entry name" value="PNPLA"/>
    <property type="match status" value="1"/>
</dbReference>
<evidence type="ECO:0000256" key="7">
    <source>
        <dbReference type="SAM" id="MobiDB-lite"/>
    </source>
</evidence>
<dbReference type="EMBL" id="JAAQHG020000010">
    <property type="protein sequence ID" value="KAL1587376.1"/>
    <property type="molecule type" value="Genomic_DNA"/>
</dbReference>
<proteinExistence type="inferred from homology"/>
<evidence type="ECO:0000313" key="10">
    <source>
        <dbReference type="Proteomes" id="UP000803884"/>
    </source>
</evidence>
<dbReference type="PANTHER" id="PTHR14226">
    <property type="entry name" value="NEUROPATHY TARGET ESTERASE/SWISS CHEESE D.MELANOGASTER"/>
    <property type="match status" value="1"/>
</dbReference>
<evidence type="ECO:0000256" key="5">
    <source>
        <dbReference type="PROSITE-ProRule" id="PRU01161"/>
    </source>
</evidence>
<accession>A0AB34KV12</accession>
<feature type="region of interest" description="Disordered" evidence="7">
    <location>
        <begin position="591"/>
        <end position="821"/>
    </location>
</feature>
<feature type="compositionally biased region" description="Low complexity" evidence="7">
    <location>
        <begin position="691"/>
        <end position="718"/>
    </location>
</feature>
<feature type="short sequence motif" description="GXGXXG" evidence="5">
    <location>
        <begin position="237"/>
        <end position="242"/>
    </location>
</feature>
<keyword evidence="10" id="KW-1185">Reference proteome</keyword>
<dbReference type="InterPro" id="IPR002641">
    <property type="entry name" value="PNPLA_dom"/>
</dbReference>
<feature type="compositionally biased region" description="Basic and acidic residues" evidence="7">
    <location>
        <begin position="775"/>
        <end position="791"/>
    </location>
</feature>
<dbReference type="SUPFAM" id="SSF52151">
    <property type="entry name" value="FabD/lysophospholipase-like"/>
    <property type="match status" value="1"/>
</dbReference>
<evidence type="ECO:0000256" key="2">
    <source>
        <dbReference type="ARBA" id="ARBA00022801"/>
    </source>
</evidence>
<dbReference type="Proteomes" id="UP000803884">
    <property type="component" value="Unassembled WGS sequence"/>
</dbReference>
<feature type="region of interest" description="Disordered" evidence="7">
    <location>
        <begin position="16"/>
        <end position="35"/>
    </location>
</feature>
<protein>
    <recommendedName>
        <fullName evidence="6">Patatin-like phospholipase domain-containing protein</fullName>
        <ecNumber evidence="6">3.1.1.-</ecNumber>
    </recommendedName>
</protein>
<keyword evidence="4 5" id="KW-0443">Lipid metabolism</keyword>
<feature type="compositionally biased region" description="Low complexity" evidence="7">
    <location>
        <begin position="642"/>
        <end position="652"/>
    </location>
</feature>
<comment type="caution">
    <text evidence="5">Lacks conserved residue(s) required for the propagation of feature annotation.</text>
</comment>
<comment type="similarity">
    <text evidence="6">Belongs to the PLPL family.</text>
</comment>
<dbReference type="InterPro" id="IPR021771">
    <property type="entry name" value="Triacylglycerol_lipase_N"/>
</dbReference>
<comment type="caution">
    <text evidence="9">The sequence shown here is derived from an EMBL/GenBank/DDBJ whole genome shotgun (WGS) entry which is preliminary data.</text>
</comment>
<comment type="function">
    <text evidence="6">Lipid hydrolase.</text>
</comment>
<evidence type="ECO:0000256" key="3">
    <source>
        <dbReference type="ARBA" id="ARBA00022963"/>
    </source>
</evidence>
<dbReference type="EC" id="3.1.1.-" evidence="6"/>
<sequence length="821" mass="90549">MERLYDFQPPAALDWLGHGHGHGKDGSAGEKQQAGGGAYASLLKPLTRLVRESLDTVHNVTEALGSFSVGGYAAGFSEEQLRFAEEQQERLIQMEKLRAARAHGEWVKAAQELDRLDGCDEWKAVEESEDYDVEALKRKLADLEAARDNEDLARMLRLIRTDLGRDVAGMGNPRLYEYSRVGTKDLIERYVSTAVDTIESAMRLAACRRDGRIAETVRQSVVEARQAYGRTGLLLSGGGTMGMMHIGVVKAMFEAGVLPRVISGASAGSIVAAVICTKTDDEVPAILDEFCGDLDVFTKGESDARWSSMMYRLFTKGSLYDIKNLEDVMYNHVKDMTFQEAYNRTQRILSVAVSHENAKDEPLVLNYATAPHVLIRSAVAASCSVPFIYRPAPIFERNPRTREITRFGGDNMFFIDGSVSHDIPLGRLRAMLDVNHFIVSQVNPHIVPFLRKAHTGSDVHPSERSWTDTFTELARTEVVCRLHQLSEIPIPVVRKLVHMGSSMLEQTYTGDITILPETSFGLEVLTNPTPAFMVQAMEKGERATWPEIDRIERRTAVERAIDRSIRSALERVAFSDSQVDLRLSRIRKESTAERLRGRRTRAAHRTTASMVLPDPQSIASYPPSIIINRSRSSSEDGTASRSPSLLPGLTSSSPPPSDTDESEADDDDDSPAHAPFLRPRKRWPPNWPYGSASQPATPSAASASKTFNFSPSPRSSSPGLTHSHSLAMTPSTPQPQPQAQAQAAPPRPPSSPELRYKRLFHGVKNSFPRIGSKSPEPEPRLVAADEREGKRAGSGSGSFLAKRGRRSTSTGMRGLNPPGRR</sequence>
<evidence type="ECO:0000256" key="1">
    <source>
        <dbReference type="ARBA" id="ARBA00002682"/>
    </source>
</evidence>
<organism evidence="9 10">
    <name type="scientific">Cladosporium halotolerans</name>
    <dbReference type="NCBI Taxonomy" id="1052096"/>
    <lineage>
        <taxon>Eukaryota</taxon>
        <taxon>Fungi</taxon>
        <taxon>Dikarya</taxon>
        <taxon>Ascomycota</taxon>
        <taxon>Pezizomycotina</taxon>
        <taxon>Dothideomycetes</taxon>
        <taxon>Dothideomycetidae</taxon>
        <taxon>Cladosporiales</taxon>
        <taxon>Cladosporiaceae</taxon>
        <taxon>Cladosporium</taxon>
    </lineage>
</organism>
<dbReference type="AlphaFoldDB" id="A0AB34KV12"/>
<feature type="active site" description="Proton acceptor" evidence="5">
    <location>
        <position position="416"/>
    </location>
</feature>
<dbReference type="GO" id="GO:0016020">
    <property type="term" value="C:membrane"/>
    <property type="evidence" value="ECO:0007669"/>
    <property type="project" value="UniProtKB-SubCell"/>
</dbReference>
<dbReference type="Pfam" id="PF11815">
    <property type="entry name" value="DUF3336"/>
    <property type="match status" value="1"/>
</dbReference>
<evidence type="ECO:0000256" key="4">
    <source>
        <dbReference type="ARBA" id="ARBA00023098"/>
    </source>
</evidence>
<feature type="compositionally biased region" description="Polar residues" evidence="7">
    <location>
        <begin position="719"/>
        <end position="729"/>
    </location>
</feature>
<name>A0AB34KV12_9PEZI</name>
<dbReference type="GeneID" id="96005397"/>
<evidence type="ECO:0000313" key="9">
    <source>
        <dbReference type="EMBL" id="KAL1587376.1"/>
    </source>
</evidence>
<dbReference type="PANTHER" id="PTHR14226:SF10">
    <property type="entry name" value="TRIACYLGLYCEROL LIPASE 4-RELATED"/>
    <property type="match status" value="1"/>
</dbReference>
<dbReference type="GO" id="GO:0016042">
    <property type="term" value="P:lipid catabolic process"/>
    <property type="evidence" value="ECO:0007669"/>
    <property type="project" value="UniProtKB-UniRule"/>
</dbReference>
<keyword evidence="2 5" id="KW-0378">Hydrolase</keyword>
<feature type="domain" description="PNPLA" evidence="8">
    <location>
        <begin position="233"/>
        <end position="429"/>
    </location>
</feature>
<keyword evidence="3 5" id="KW-0442">Lipid degradation</keyword>
<gene>
    <name evidence="9" type="ORF">WHR41_03953</name>
</gene>
<feature type="active site" description="Nucleophile" evidence="5">
    <location>
        <position position="266"/>
    </location>
</feature>
<reference evidence="9 10" key="1">
    <citation type="journal article" date="2020" name="Microbiol. Resour. Announc.">
        <title>Draft Genome Sequence of a Cladosporium Species Isolated from the Mesophotic Ascidian Didemnum maculosum.</title>
        <authorList>
            <person name="Gioti A."/>
            <person name="Siaperas R."/>
            <person name="Nikolaivits E."/>
            <person name="Le Goff G."/>
            <person name="Ouazzani J."/>
            <person name="Kotoulas G."/>
            <person name="Topakas E."/>
        </authorList>
    </citation>
    <scope>NUCLEOTIDE SEQUENCE [LARGE SCALE GENOMIC DNA]</scope>
    <source>
        <strain evidence="9 10">TM138-S3</strain>
    </source>
</reference>
<feature type="compositionally biased region" description="Acidic residues" evidence="7">
    <location>
        <begin position="658"/>
        <end position="669"/>
    </location>
</feature>
<dbReference type="GO" id="GO:0004806">
    <property type="term" value="F:triacylglycerol lipase activity"/>
    <property type="evidence" value="ECO:0007669"/>
    <property type="project" value="InterPro"/>
</dbReference>
<dbReference type="RefSeq" id="XP_069230481.1">
    <property type="nucleotide sequence ID" value="XM_069372559.1"/>
</dbReference>